<keyword evidence="3" id="KW-1185">Reference proteome</keyword>
<dbReference type="GO" id="GO:0008376">
    <property type="term" value="F:acetylgalactosaminyltransferase activity"/>
    <property type="evidence" value="ECO:0007669"/>
    <property type="project" value="TreeGrafter"/>
</dbReference>
<feature type="domain" description="PA14" evidence="1">
    <location>
        <begin position="52"/>
        <end position="209"/>
    </location>
</feature>
<proteinExistence type="predicted"/>
<protein>
    <recommendedName>
        <fullName evidence="1">PA14 domain-containing protein</fullName>
    </recommendedName>
</protein>
<reference evidence="2" key="1">
    <citation type="submission" date="2023-01" db="EMBL/GenBank/DDBJ databases">
        <title>Genome assembly of the deep-sea coral Lophelia pertusa.</title>
        <authorList>
            <person name="Herrera S."/>
            <person name="Cordes E."/>
        </authorList>
    </citation>
    <scope>NUCLEOTIDE SEQUENCE</scope>
    <source>
        <strain evidence="2">USNM1676648</strain>
        <tissue evidence="2">Polyp</tissue>
    </source>
</reference>
<evidence type="ECO:0000259" key="1">
    <source>
        <dbReference type="PROSITE" id="PS51820"/>
    </source>
</evidence>
<dbReference type="SUPFAM" id="SSF56988">
    <property type="entry name" value="Anthrax protective antigen"/>
    <property type="match status" value="1"/>
</dbReference>
<dbReference type="PROSITE" id="PS51820">
    <property type="entry name" value="PA14"/>
    <property type="match status" value="1"/>
</dbReference>
<dbReference type="InterPro" id="IPR011658">
    <property type="entry name" value="PA14_dom"/>
</dbReference>
<dbReference type="PANTHER" id="PTHR12369">
    <property type="entry name" value="CHONDROITIN SYNTHASE"/>
    <property type="match status" value="1"/>
</dbReference>
<dbReference type="InterPro" id="IPR037524">
    <property type="entry name" value="PA14/GLEYA"/>
</dbReference>
<accession>A0A9W9ZSR3</accession>
<name>A0A9W9ZSR3_9CNID</name>
<dbReference type="InterPro" id="IPR051227">
    <property type="entry name" value="CS_glycosyltransferase"/>
</dbReference>
<organism evidence="2 3">
    <name type="scientific">Desmophyllum pertusum</name>
    <dbReference type="NCBI Taxonomy" id="174260"/>
    <lineage>
        <taxon>Eukaryota</taxon>
        <taxon>Metazoa</taxon>
        <taxon>Cnidaria</taxon>
        <taxon>Anthozoa</taxon>
        <taxon>Hexacorallia</taxon>
        <taxon>Scleractinia</taxon>
        <taxon>Caryophylliina</taxon>
        <taxon>Caryophylliidae</taxon>
        <taxon>Desmophyllum</taxon>
    </lineage>
</organism>
<dbReference type="EMBL" id="MU825874">
    <property type="protein sequence ID" value="KAJ7387258.1"/>
    <property type="molecule type" value="Genomic_DNA"/>
</dbReference>
<dbReference type="PANTHER" id="PTHR12369:SF5">
    <property type="entry name" value="HEXOSYLTRANSFERASE"/>
    <property type="match status" value="1"/>
</dbReference>
<sequence length="484" mass="56132">MKRIRRHKKKFSLSIVILSIFATVLLLNKNFLDHGMDIFTGYKIFVNKQPRTGNGFLNIAIWEDICGYEILSLKEFPLFPHGPSTRLTTSSLRMNFKREFENFGLRIFGFLSPSESANYTFHLVSSGSSELWMSLDSKSENSKLIANVTLGSSWNDERTDIPLFRGKRYFLEILHKHGRHDGLKLNHIHLRWRSSSWKDHNLRDIPSEVLSAFEGDNDLTGFDNLSIPSPAGQQVVRDNDIDLPMHIKHRDPSFVYKEAKRRAEIYRLPFVNEEDSKDLFPPCQYNPSYIVKKPLERYQAMWENHYTSIYPFDYTDITDKGVGNYLSFGNDQMDENTAMEIVSQVWTRIQSKNPGKYSLQHTLNVEENHDQGTGDRYLVELELKEISSGKSVRFSEYLYRPWGTHALCTPVGVAWNKSAVINILLTTGNNQGRWILHFLDNMAKIHKKTKDSKFNVIITDFDSKDLDLEKALNSSELPHFQYKK</sequence>
<gene>
    <name evidence="2" type="ORF">OS493_004234</name>
</gene>
<dbReference type="Pfam" id="PF07691">
    <property type="entry name" value="PA14"/>
    <property type="match status" value="1"/>
</dbReference>
<dbReference type="OrthoDB" id="5971499at2759"/>
<evidence type="ECO:0000313" key="2">
    <source>
        <dbReference type="EMBL" id="KAJ7387258.1"/>
    </source>
</evidence>
<evidence type="ECO:0000313" key="3">
    <source>
        <dbReference type="Proteomes" id="UP001163046"/>
    </source>
</evidence>
<dbReference type="AlphaFoldDB" id="A0A9W9ZSR3"/>
<comment type="caution">
    <text evidence="2">The sequence shown here is derived from an EMBL/GenBank/DDBJ whole genome shotgun (WGS) entry which is preliminary data.</text>
</comment>
<dbReference type="Proteomes" id="UP001163046">
    <property type="component" value="Unassembled WGS sequence"/>
</dbReference>